<evidence type="ECO:0000256" key="1">
    <source>
        <dbReference type="SAM" id="MobiDB-lite"/>
    </source>
</evidence>
<evidence type="ECO:0000313" key="2">
    <source>
        <dbReference type="EMBL" id="JAD66999.1"/>
    </source>
</evidence>
<reference evidence="2" key="2">
    <citation type="journal article" date="2015" name="Data Brief">
        <title>Shoot transcriptome of the giant reed, Arundo donax.</title>
        <authorList>
            <person name="Barrero R.A."/>
            <person name="Guerrero F.D."/>
            <person name="Moolhuijzen P."/>
            <person name="Goolsby J.A."/>
            <person name="Tidwell J."/>
            <person name="Bellgard S.E."/>
            <person name="Bellgard M.I."/>
        </authorList>
    </citation>
    <scope>NUCLEOTIDE SEQUENCE</scope>
    <source>
        <tissue evidence="2">Shoot tissue taken approximately 20 cm above the soil surface</tissue>
    </source>
</reference>
<dbReference type="EMBL" id="GBRH01230896">
    <property type="protein sequence ID" value="JAD66999.1"/>
    <property type="molecule type" value="Transcribed_RNA"/>
</dbReference>
<sequence length="22" mass="2443">MGSVYASTPWRARDDHRLLPGG</sequence>
<organism evidence="2">
    <name type="scientific">Arundo donax</name>
    <name type="common">Giant reed</name>
    <name type="synonym">Donax arundinaceus</name>
    <dbReference type="NCBI Taxonomy" id="35708"/>
    <lineage>
        <taxon>Eukaryota</taxon>
        <taxon>Viridiplantae</taxon>
        <taxon>Streptophyta</taxon>
        <taxon>Embryophyta</taxon>
        <taxon>Tracheophyta</taxon>
        <taxon>Spermatophyta</taxon>
        <taxon>Magnoliopsida</taxon>
        <taxon>Liliopsida</taxon>
        <taxon>Poales</taxon>
        <taxon>Poaceae</taxon>
        <taxon>PACMAD clade</taxon>
        <taxon>Arundinoideae</taxon>
        <taxon>Arundineae</taxon>
        <taxon>Arundo</taxon>
    </lineage>
</organism>
<name>A0A0A9BSG4_ARUDO</name>
<feature type="compositionally biased region" description="Basic and acidic residues" evidence="1">
    <location>
        <begin position="11"/>
        <end position="22"/>
    </location>
</feature>
<protein>
    <submittedName>
        <fullName evidence="2">Uncharacterized protein</fullName>
    </submittedName>
</protein>
<proteinExistence type="predicted"/>
<feature type="region of interest" description="Disordered" evidence="1">
    <location>
        <begin position="1"/>
        <end position="22"/>
    </location>
</feature>
<accession>A0A0A9BSG4</accession>
<dbReference type="AlphaFoldDB" id="A0A0A9BSG4"/>
<reference evidence="2" key="1">
    <citation type="submission" date="2014-09" db="EMBL/GenBank/DDBJ databases">
        <authorList>
            <person name="Magalhaes I.L.F."/>
            <person name="Oliveira U."/>
            <person name="Santos F.R."/>
            <person name="Vidigal T.H.D.A."/>
            <person name="Brescovit A.D."/>
            <person name="Santos A.J."/>
        </authorList>
    </citation>
    <scope>NUCLEOTIDE SEQUENCE</scope>
    <source>
        <tissue evidence="2">Shoot tissue taken approximately 20 cm above the soil surface</tissue>
    </source>
</reference>